<dbReference type="Pfam" id="PF02093">
    <property type="entry name" value="Gag_p30"/>
    <property type="match status" value="1"/>
</dbReference>
<gene>
    <name evidence="9" type="primary">LOC106008049</name>
</gene>
<sequence length="362" mass="39728">MGGTCSTGSITLDCVLTNFKLAFSPEQADEYGVKFSRRKLHSLCQLEWPAFGVGWPAKGTFDPSVCWEIWGKVTGRPGHPDQFPYINIWVQAYEKPSAWLQRCSLRTDTCILVAAPKEPWELKPRAPKPVLSQEPDPLNPLGGPLPYVDSSTPSDGSHSRPHNPSLPPSAQPSAPTPLYPPLPEGPQSPDSVTSPPHTRAGAAYGPCKVPTGEISSAPLLPLRETEQGHYVYIPFTTSDLYNWKHQNPPFSEKPQALISLLESIFHTHDPTWGDCQQLLQALFTSEERERIQGQAVRLVLGGPEGAQLPSTQPRWQTNTSGGREALQNYRQHLLAGLRGAAWKPTNLSKHTSGTSEPTPLCL</sequence>
<keyword evidence="4" id="KW-0472">Membrane</keyword>
<evidence type="ECO:0000259" key="7">
    <source>
        <dbReference type="Pfam" id="PF02093"/>
    </source>
</evidence>
<evidence type="ECO:0000313" key="8">
    <source>
        <dbReference type="Proteomes" id="UP000694906"/>
    </source>
</evidence>
<feature type="compositionally biased region" description="Pro residues" evidence="5">
    <location>
        <begin position="164"/>
        <end position="186"/>
    </location>
</feature>
<feature type="domain" description="Gamma-retroviral matrix protein" evidence="6">
    <location>
        <begin position="27"/>
        <end position="101"/>
    </location>
</feature>
<dbReference type="Gene3D" id="1.10.150.180">
    <property type="entry name" value="Gamma-retroviral matrix domain"/>
    <property type="match status" value="1"/>
</dbReference>
<evidence type="ECO:0000313" key="9">
    <source>
        <dbReference type="RefSeq" id="XP_012922571.1"/>
    </source>
</evidence>
<evidence type="ECO:0000259" key="6">
    <source>
        <dbReference type="Pfam" id="PF01140"/>
    </source>
</evidence>
<dbReference type="SUPFAM" id="SSF47836">
    <property type="entry name" value="Retroviral matrix proteins"/>
    <property type="match status" value="1"/>
</dbReference>
<keyword evidence="8" id="KW-1185">Reference proteome</keyword>
<dbReference type="GeneID" id="106008049"/>
<dbReference type="InterPro" id="IPR036946">
    <property type="entry name" value="G_retro_matrix_sf"/>
</dbReference>
<dbReference type="Pfam" id="PF01140">
    <property type="entry name" value="Gag_MA"/>
    <property type="match status" value="1"/>
</dbReference>
<dbReference type="InterPro" id="IPR050462">
    <property type="entry name" value="Retroviral_Gag-Pol_poly"/>
</dbReference>
<dbReference type="RefSeq" id="XP_012922571.1">
    <property type="nucleotide sequence ID" value="XM_013067117.2"/>
</dbReference>
<comment type="subcellular location">
    <subcellularLocation>
        <location evidence="1">Host cell membrane</location>
    </subcellularLocation>
</comment>
<reference evidence="9" key="1">
    <citation type="submission" date="2025-08" db="UniProtKB">
        <authorList>
            <consortium name="RefSeq"/>
        </authorList>
    </citation>
    <scope>IDENTIFICATION</scope>
</reference>
<feature type="region of interest" description="Disordered" evidence="5">
    <location>
        <begin position="122"/>
        <end position="207"/>
    </location>
</feature>
<evidence type="ECO:0000256" key="4">
    <source>
        <dbReference type="ARBA" id="ARBA00023136"/>
    </source>
</evidence>
<evidence type="ECO:0000256" key="3">
    <source>
        <dbReference type="ARBA" id="ARBA00022870"/>
    </source>
</evidence>
<dbReference type="SUPFAM" id="SSF47943">
    <property type="entry name" value="Retrovirus capsid protein, N-terminal core domain"/>
    <property type="match status" value="1"/>
</dbReference>
<evidence type="ECO:0000256" key="1">
    <source>
        <dbReference type="ARBA" id="ARBA00004165"/>
    </source>
</evidence>
<dbReference type="InterPro" id="IPR008919">
    <property type="entry name" value="Retrov_capsid_N"/>
</dbReference>
<keyword evidence="3" id="KW-1043">Host membrane</keyword>
<dbReference type="AlphaFoldDB" id="A0AAX6QMB8"/>
<keyword evidence="2" id="KW-1032">Host cell membrane</keyword>
<proteinExistence type="predicted"/>
<dbReference type="InterPro" id="IPR000840">
    <property type="entry name" value="G_retro_matrix"/>
</dbReference>
<organism evidence="8 9">
    <name type="scientific">Heterocephalus glaber</name>
    <name type="common">Naked mole rat</name>
    <dbReference type="NCBI Taxonomy" id="10181"/>
    <lineage>
        <taxon>Eukaryota</taxon>
        <taxon>Metazoa</taxon>
        <taxon>Chordata</taxon>
        <taxon>Craniata</taxon>
        <taxon>Vertebrata</taxon>
        <taxon>Euteleostomi</taxon>
        <taxon>Mammalia</taxon>
        <taxon>Eutheria</taxon>
        <taxon>Euarchontoglires</taxon>
        <taxon>Glires</taxon>
        <taxon>Rodentia</taxon>
        <taxon>Hystricomorpha</taxon>
        <taxon>Bathyergidae</taxon>
        <taxon>Heterocephalus</taxon>
    </lineage>
</organism>
<dbReference type="InterPro" id="IPR003036">
    <property type="entry name" value="Gag_P30"/>
</dbReference>
<protein>
    <submittedName>
        <fullName evidence="9">Uncharacterized protein LOC106008049 isoform X1</fullName>
    </submittedName>
</protein>
<dbReference type="Proteomes" id="UP000694906">
    <property type="component" value="Unplaced"/>
</dbReference>
<dbReference type="PANTHER" id="PTHR33166">
    <property type="entry name" value="GAG_P30 DOMAIN-CONTAINING PROTEIN"/>
    <property type="match status" value="1"/>
</dbReference>
<feature type="compositionally biased region" description="Low complexity" evidence="5">
    <location>
        <begin position="135"/>
        <end position="146"/>
    </location>
</feature>
<dbReference type="Gene3D" id="1.10.375.10">
    <property type="entry name" value="Human Immunodeficiency Virus Type 1 Capsid Protein"/>
    <property type="match status" value="1"/>
</dbReference>
<name>A0AAX6QMB8_HETGA</name>
<dbReference type="KEGG" id="hgl:106008049"/>
<evidence type="ECO:0000256" key="5">
    <source>
        <dbReference type="SAM" id="MobiDB-lite"/>
    </source>
</evidence>
<dbReference type="InterPro" id="IPR010999">
    <property type="entry name" value="Retrovr_matrix"/>
</dbReference>
<dbReference type="GO" id="GO:0019068">
    <property type="term" value="P:virion assembly"/>
    <property type="evidence" value="ECO:0007669"/>
    <property type="project" value="InterPro"/>
</dbReference>
<evidence type="ECO:0000256" key="2">
    <source>
        <dbReference type="ARBA" id="ARBA00022511"/>
    </source>
</evidence>
<accession>A0AAX6QMB8</accession>
<feature type="domain" description="Core shell protein Gag P30" evidence="7">
    <location>
        <begin position="238"/>
        <end position="350"/>
    </location>
</feature>